<dbReference type="EMBL" id="JBHSWB010000001">
    <property type="protein sequence ID" value="MFC6659360.1"/>
    <property type="molecule type" value="Genomic_DNA"/>
</dbReference>
<protein>
    <submittedName>
        <fullName evidence="1">Uncharacterized protein</fullName>
    </submittedName>
</protein>
<reference evidence="2" key="1">
    <citation type="journal article" date="2019" name="Int. J. Syst. Evol. Microbiol.">
        <title>The Global Catalogue of Microorganisms (GCM) 10K type strain sequencing project: providing services to taxonomists for standard genome sequencing and annotation.</title>
        <authorList>
            <consortium name="The Broad Institute Genomics Platform"/>
            <consortium name="The Broad Institute Genome Sequencing Center for Infectious Disease"/>
            <person name="Wu L."/>
            <person name="Ma J."/>
        </authorList>
    </citation>
    <scope>NUCLEOTIDE SEQUENCE [LARGE SCALE GENOMIC DNA]</scope>
    <source>
        <strain evidence="2">CCUG 63830</strain>
    </source>
</reference>
<dbReference type="Proteomes" id="UP001596317">
    <property type="component" value="Unassembled WGS sequence"/>
</dbReference>
<comment type="caution">
    <text evidence="1">The sequence shown here is derived from an EMBL/GenBank/DDBJ whole genome shotgun (WGS) entry which is preliminary data.</text>
</comment>
<evidence type="ECO:0000313" key="2">
    <source>
        <dbReference type="Proteomes" id="UP001596317"/>
    </source>
</evidence>
<dbReference type="RefSeq" id="WP_224604426.1">
    <property type="nucleotide sequence ID" value="NZ_JAIQXV010000001.1"/>
</dbReference>
<name>A0ABW1ZFR5_9DEIO</name>
<proteinExistence type="predicted"/>
<organism evidence="1 2">
    <name type="scientific">Deinococcus multiflagellatus</name>
    <dbReference type="NCBI Taxonomy" id="1656887"/>
    <lineage>
        <taxon>Bacteria</taxon>
        <taxon>Thermotogati</taxon>
        <taxon>Deinococcota</taxon>
        <taxon>Deinococci</taxon>
        <taxon>Deinococcales</taxon>
        <taxon>Deinococcaceae</taxon>
        <taxon>Deinococcus</taxon>
    </lineage>
</organism>
<sequence>MSPDLHLYQIRCAFCRYWQPTLPRDNANWGYCEVWEVMESPQVAKENPGPTLILTDPSQLDRKMVTNESFGCNHIRRIDE</sequence>
<accession>A0ABW1ZFR5</accession>
<gene>
    <name evidence="1" type="ORF">ACFP90_02480</name>
</gene>
<keyword evidence="2" id="KW-1185">Reference proteome</keyword>
<evidence type="ECO:0000313" key="1">
    <source>
        <dbReference type="EMBL" id="MFC6659360.1"/>
    </source>
</evidence>